<dbReference type="InterPro" id="IPR029058">
    <property type="entry name" value="AB_hydrolase_fold"/>
</dbReference>
<dbReference type="EMBL" id="JASHID010000009">
    <property type="protein sequence ID" value="MDI9865460.1"/>
    <property type="molecule type" value="Genomic_DNA"/>
</dbReference>
<keyword evidence="2" id="KW-1185">Reference proteome</keyword>
<dbReference type="PROSITE" id="PS51257">
    <property type="entry name" value="PROKAR_LIPOPROTEIN"/>
    <property type="match status" value="1"/>
</dbReference>
<evidence type="ECO:0000313" key="1">
    <source>
        <dbReference type="EMBL" id="MDI9865460.1"/>
    </source>
</evidence>
<dbReference type="Gene3D" id="3.40.50.1820">
    <property type="entry name" value="alpha/beta hydrolase"/>
    <property type="match status" value="1"/>
</dbReference>
<reference evidence="1 2" key="1">
    <citation type="submission" date="2023-05" db="EMBL/GenBank/DDBJ databases">
        <title>Novel species of genus Flectobacillus isolated from stream in China.</title>
        <authorList>
            <person name="Lu H."/>
        </authorList>
    </citation>
    <scope>NUCLEOTIDE SEQUENCE [LARGE SCALE GENOMIC DNA]</scope>
    <source>
        <strain evidence="1 2">DC10W</strain>
    </source>
</reference>
<organism evidence="1 2">
    <name type="scientific">Flectobacillus longus</name>
    <dbReference type="NCBI Taxonomy" id="2984207"/>
    <lineage>
        <taxon>Bacteria</taxon>
        <taxon>Pseudomonadati</taxon>
        <taxon>Bacteroidota</taxon>
        <taxon>Cytophagia</taxon>
        <taxon>Cytophagales</taxon>
        <taxon>Flectobacillaceae</taxon>
        <taxon>Flectobacillus</taxon>
    </lineage>
</organism>
<dbReference type="RefSeq" id="WP_283370445.1">
    <property type="nucleotide sequence ID" value="NZ_JASHID010000009.1"/>
</dbReference>
<accession>A0ABT6YPE1</accession>
<name>A0ABT6YPE1_9BACT</name>
<sequence length="338" mass="37494">MENKMFKIFNNIYGVLFIALISQTIVSCDTLDSSVLKKPVIELSTDPNQAYPIVSSQVRYNKMTASANVQDLVVNYTNTDVSLSSLKDSVILFVEGGPKHLVDLEGIKGFKENVLTGFGGALIPNGFPNHSFIGMHQMHEVNPTVFGSGLAFTPQNAEEVNNQTLDMIERVVSWLKSNKKVVFLFGHSNGSLMVQNYMASGRTAPSYYIITGTRLKVIQDMLNNYPNNVDISYTNGTILNTTKIADVAKPYFNVLRYLQMNHNKNYITLLAGNTMLSKTFYSLGLEDEALGKIDSDEQAFINTNCPHIYFPNVYIPNSGGHGDASVGIVFALQKFRKK</sequence>
<evidence type="ECO:0008006" key="3">
    <source>
        <dbReference type="Google" id="ProtNLM"/>
    </source>
</evidence>
<evidence type="ECO:0000313" key="2">
    <source>
        <dbReference type="Proteomes" id="UP001236569"/>
    </source>
</evidence>
<proteinExistence type="predicted"/>
<comment type="caution">
    <text evidence="1">The sequence shown here is derived from an EMBL/GenBank/DDBJ whole genome shotgun (WGS) entry which is preliminary data.</text>
</comment>
<gene>
    <name evidence="1" type="ORF">QM480_14050</name>
</gene>
<protein>
    <recommendedName>
        <fullName evidence="3">Alpha/beta hydrolase</fullName>
    </recommendedName>
</protein>
<dbReference type="SUPFAM" id="SSF53474">
    <property type="entry name" value="alpha/beta-Hydrolases"/>
    <property type="match status" value="1"/>
</dbReference>
<dbReference type="Proteomes" id="UP001236569">
    <property type="component" value="Unassembled WGS sequence"/>
</dbReference>